<comment type="caution">
    <text evidence="1">The sequence shown here is derived from an EMBL/GenBank/DDBJ whole genome shotgun (WGS) entry which is preliminary data.</text>
</comment>
<name>A0ABW6II64_9CYAN</name>
<dbReference type="PANTHER" id="PTHR10151:SF120">
    <property type="entry name" value="BIS(5'-ADENOSYL)-TRIPHOSPHATASE"/>
    <property type="match status" value="1"/>
</dbReference>
<dbReference type="Pfam" id="PF01663">
    <property type="entry name" value="Phosphodiest"/>
    <property type="match status" value="1"/>
</dbReference>
<sequence length="424" mass="47872">MLNLDALQAIAAARLNENMGKPLYESYCFSQIPQLVRYLLTEDTQAGLPLTVLEGLPQQYEKVILILVDGFGWCFFERYRDRLPFLKHLFEAGVASKLTTQFPSTTSAHVTTLHTGLPVGESGVYEWFYYEPLVDGIFAPLLFSLAGDRTRETLLQTGLQPEAVFPTQTLYQGLAARGVKSYCFQHQSYAHSPFSQTVCNGAEMVAFRTLPEAMTNLAEAAIAQSGKAYYCFYIDVIDAIAHKYSPNSPQFDAEVCALWLLLEQLLHQSLAGKLHNTLLLITADHGQIEVSPENTIYLNQLSPSIEPWLQRNAQSKPLVPAGGSRDMFLYIQAEFLEKAYDLLTQQLAGRATVYYTQTLVEAGYFGPDPSLRLRERLGNLVILPHQHELVWWYEKDRFEEHHKGHHGGLCRDEMETLLLALPYV</sequence>
<dbReference type="SUPFAM" id="SSF53649">
    <property type="entry name" value="Alkaline phosphatase-like"/>
    <property type="match status" value="1"/>
</dbReference>
<dbReference type="InterPro" id="IPR002591">
    <property type="entry name" value="Phosphodiest/P_Trfase"/>
</dbReference>
<reference evidence="1 2" key="1">
    <citation type="submission" date="2024-10" db="EMBL/GenBank/DDBJ databases">
        <authorList>
            <person name="Ratan Roy A."/>
            <person name="Morales Sandoval P.H."/>
            <person name="De Los Santos Villalobos S."/>
            <person name="Chakraborty S."/>
            <person name="Mukherjee J."/>
        </authorList>
    </citation>
    <scope>NUCLEOTIDE SEQUENCE [LARGE SCALE GENOMIC DNA]</scope>
    <source>
        <strain evidence="1 2">S1</strain>
    </source>
</reference>
<accession>A0ABW6II64</accession>
<dbReference type="PANTHER" id="PTHR10151">
    <property type="entry name" value="ECTONUCLEOTIDE PYROPHOSPHATASE/PHOSPHODIESTERASE"/>
    <property type="match status" value="1"/>
</dbReference>
<dbReference type="RefSeq" id="WP_377966003.1">
    <property type="nucleotide sequence ID" value="NZ_JBHZOL010000086.1"/>
</dbReference>
<organism evidence="1 2">
    <name type="scientific">Almyronema epifaneia S1</name>
    <dbReference type="NCBI Taxonomy" id="2991925"/>
    <lineage>
        <taxon>Bacteria</taxon>
        <taxon>Bacillati</taxon>
        <taxon>Cyanobacteriota</taxon>
        <taxon>Cyanophyceae</taxon>
        <taxon>Nodosilineales</taxon>
        <taxon>Nodosilineaceae</taxon>
        <taxon>Almyronema</taxon>
        <taxon>Almyronema epifaneia</taxon>
    </lineage>
</organism>
<dbReference type="Proteomes" id="UP001600165">
    <property type="component" value="Unassembled WGS sequence"/>
</dbReference>
<evidence type="ECO:0000313" key="1">
    <source>
        <dbReference type="EMBL" id="MFE4107362.1"/>
    </source>
</evidence>
<dbReference type="Gene3D" id="3.40.720.10">
    <property type="entry name" value="Alkaline Phosphatase, subunit A"/>
    <property type="match status" value="1"/>
</dbReference>
<evidence type="ECO:0000313" key="2">
    <source>
        <dbReference type="Proteomes" id="UP001600165"/>
    </source>
</evidence>
<protein>
    <submittedName>
        <fullName evidence="1">Alkaline phosphatase family protein</fullName>
    </submittedName>
</protein>
<gene>
    <name evidence="1" type="ORF">ACFVKH_13805</name>
</gene>
<keyword evidence="2" id="KW-1185">Reference proteome</keyword>
<dbReference type="EMBL" id="JBHZOL010000086">
    <property type="protein sequence ID" value="MFE4107362.1"/>
    <property type="molecule type" value="Genomic_DNA"/>
</dbReference>
<proteinExistence type="predicted"/>
<dbReference type="InterPro" id="IPR017850">
    <property type="entry name" value="Alkaline_phosphatase_core_sf"/>
</dbReference>